<evidence type="ECO:0000256" key="2">
    <source>
        <dbReference type="ARBA" id="ARBA00022692"/>
    </source>
</evidence>
<dbReference type="Proteomes" id="UP000266234">
    <property type="component" value="Unassembled WGS sequence"/>
</dbReference>
<feature type="transmembrane region" description="Helical" evidence="6">
    <location>
        <begin position="139"/>
        <end position="163"/>
    </location>
</feature>
<gene>
    <name evidence="8" type="ORF">FLONG3_2100</name>
</gene>
<keyword evidence="7" id="KW-0732">Signal</keyword>
<comment type="subcellular location">
    <subcellularLocation>
        <location evidence="1">Membrane</location>
        <topology evidence="1">Single-pass membrane protein</topology>
    </subcellularLocation>
</comment>
<evidence type="ECO:0000256" key="6">
    <source>
        <dbReference type="SAM" id="Phobius"/>
    </source>
</evidence>
<feature type="region of interest" description="Disordered" evidence="5">
    <location>
        <begin position="170"/>
        <end position="221"/>
    </location>
</feature>
<keyword evidence="4 6" id="KW-0472">Membrane</keyword>
<organism evidence="8 9">
    <name type="scientific">Fusarium longipes</name>
    <dbReference type="NCBI Taxonomy" id="694270"/>
    <lineage>
        <taxon>Eukaryota</taxon>
        <taxon>Fungi</taxon>
        <taxon>Dikarya</taxon>
        <taxon>Ascomycota</taxon>
        <taxon>Pezizomycotina</taxon>
        <taxon>Sordariomycetes</taxon>
        <taxon>Hypocreomycetidae</taxon>
        <taxon>Hypocreales</taxon>
        <taxon>Nectriaceae</taxon>
        <taxon>Fusarium</taxon>
    </lineage>
</organism>
<evidence type="ECO:0000256" key="3">
    <source>
        <dbReference type="ARBA" id="ARBA00022989"/>
    </source>
</evidence>
<protein>
    <submittedName>
        <fullName evidence="8">C2h2 type zinc finger containing</fullName>
    </submittedName>
</protein>
<dbReference type="OrthoDB" id="5087000at2759"/>
<keyword evidence="3 6" id="KW-1133">Transmembrane helix</keyword>
<dbReference type="EMBL" id="PXOG01000041">
    <property type="protein sequence ID" value="RGP79787.1"/>
    <property type="molecule type" value="Genomic_DNA"/>
</dbReference>
<comment type="caution">
    <text evidence="8">The sequence shown here is derived from an EMBL/GenBank/DDBJ whole genome shotgun (WGS) entry which is preliminary data.</text>
</comment>
<keyword evidence="2 6" id="KW-0812">Transmembrane</keyword>
<keyword evidence="9" id="KW-1185">Reference proteome</keyword>
<evidence type="ECO:0000256" key="4">
    <source>
        <dbReference type="ARBA" id="ARBA00023136"/>
    </source>
</evidence>
<dbReference type="AlphaFoldDB" id="A0A395T5K8"/>
<dbReference type="STRING" id="694270.A0A395T5K8"/>
<feature type="signal peptide" evidence="7">
    <location>
        <begin position="1"/>
        <end position="17"/>
    </location>
</feature>
<dbReference type="InterPro" id="IPR051694">
    <property type="entry name" value="Immunoregulatory_rcpt-like"/>
</dbReference>
<evidence type="ECO:0000313" key="9">
    <source>
        <dbReference type="Proteomes" id="UP000266234"/>
    </source>
</evidence>
<evidence type="ECO:0000256" key="1">
    <source>
        <dbReference type="ARBA" id="ARBA00004167"/>
    </source>
</evidence>
<reference evidence="8 9" key="1">
    <citation type="journal article" date="2018" name="PLoS Pathog.">
        <title>Evolution of structural diversity of trichothecenes, a family of toxins produced by plant pathogenic and entomopathogenic fungi.</title>
        <authorList>
            <person name="Proctor R.H."/>
            <person name="McCormick S.P."/>
            <person name="Kim H.S."/>
            <person name="Cardoza R.E."/>
            <person name="Stanley A.M."/>
            <person name="Lindo L."/>
            <person name="Kelly A."/>
            <person name="Brown D.W."/>
            <person name="Lee T."/>
            <person name="Vaughan M.M."/>
            <person name="Alexander N.J."/>
            <person name="Busman M."/>
            <person name="Gutierrez S."/>
        </authorList>
    </citation>
    <scope>NUCLEOTIDE SEQUENCE [LARGE SCALE GENOMIC DNA]</scope>
    <source>
        <strain evidence="8 9">NRRL 20695</strain>
    </source>
</reference>
<dbReference type="GO" id="GO:0071944">
    <property type="term" value="C:cell periphery"/>
    <property type="evidence" value="ECO:0007669"/>
    <property type="project" value="UniProtKB-ARBA"/>
</dbReference>
<accession>A0A395T5K8</accession>
<evidence type="ECO:0000313" key="8">
    <source>
        <dbReference type="EMBL" id="RGP79787.1"/>
    </source>
</evidence>
<proteinExistence type="predicted"/>
<dbReference type="GO" id="GO:0016020">
    <property type="term" value="C:membrane"/>
    <property type="evidence" value="ECO:0007669"/>
    <property type="project" value="UniProtKB-SubCell"/>
</dbReference>
<name>A0A395T5K8_9HYPO</name>
<evidence type="ECO:0000256" key="5">
    <source>
        <dbReference type="SAM" id="MobiDB-lite"/>
    </source>
</evidence>
<evidence type="ECO:0000256" key="7">
    <source>
        <dbReference type="SAM" id="SignalP"/>
    </source>
</evidence>
<feature type="chain" id="PRO_5017369064" evidence="7">
    <location>
        <begin position="18"/>
        <end position="249"/>
    </location>
</feature>
<dbReference type="PANTHER" id="PTHR15549">
    <property type="entry name" value="PAIRED IMMUNOGLOBULIN-LIKE TYPE 2 RECEPTOR"/>
    <property type="match status" value="1"/>
</dbReference>
<sequence length="249" mass="27547">MASGWLTLFLLIATSLAAQNKTETQWDYEWPEGSTEWHPDLKPCAEKWMPMCYQWIENTIFVPILCLCGQDRTDNEFLVNFAQCIGETAPNRSESGFMGLQYECSQEGLSVNMTRNEFMRIAAEGVIDNTASKSLSGGAIAGIVVGAIAGVAAVIGVLVWLWLQRRKKNGDKLESNPPSSPKPENSSTWNTEFKPEWTTNAPVELPPKNHQGTELPPDSAPVYEMEAIPVTPVEMPSPIPDNVNKCEKT</sequence>